<dbReference type="SMART" id="SM00065">
    <property type="entry name" value="GAF"/>
    <property type="match status" value="1"/>
</dbReference>
<dbReference type="EMBL" id="BSFQ01000016">
    <property type="protein sequence ID" value="GLL12720.1"/>
    <property type="molecule type" value="Genomic_DNA"/>
</dbReference>
<dbReference type="InterPro" id="IPR042070">
    <property type="entry name" value="PucR_C-HTH_sf"/>
</dbReference>
<dbReference type="PANTHER" id="PTHR33744:SF1">
    <property type="entry name" value="DNA-BINDING TRANSCRIPTIONAL ACTIVATOR ADER"/>
    <property type="match status" value="1"/>
</dbReference>
<dbReference type="InterPro" id="IPR003018">
    <property type="entry name" value="GAF"/>
</dbReference>
<accession>A0A9W6L4F4</accession>
<reference evidence="3" key="2">
    <citation type="submission" date="2023-01" db="EMBL/GenBank/DDBJ databases">
        <authorList>
            <person name="Sun Q."/>
            <person name="Evtushenko L."/>
        </authorList>
    </citation>
    <scope>NUCLEOTIDE SEQUENCE</scope>
    <source>
        <strain evidence="3">VKM Ac-1069</strain>
    </source>
</reference>
<protein>
    <submittedName>
        <fullName evidence="3">Cyclic diguanylate phosphodiesterase</fullName>
    </submittedName>
</protein>
<dbReference type="InterPro" id="IPR029016">
    <property type="entry name" value="GAF-like_dom_sf"/>
</dbReference>
<sequence length="629" mass="66242">MSPLQSPERPAPATTVADTLTRVVELLADDAPAEAVTAAVAGLRSPAAASAAADALAVRDLLDLRRRREREGAALYATARDLTSLRSSDEVLRAIVERARRLLGSDSAYIALVDAATGDAYMRVTSGTRTEGIRAVRQRPGYGVGGFVIQTGQALATPDYLVDERIRHDPLVAAAVGADGIVSIAGVPMKTGTTVIGALFAANRVRRHFDQAEIALLSSLAAHASVVIENARLYERTQTVTAELREAGARLAAQRHALERAAFAHEQLMPLALERTDVSELVRAVRRVLGGSATLLAADGTVLAGCHEEPGADDRETHEVEIRVGEESLGRLRLVRPGPLSPADERTLERAAQTAALLLVMGRQTALVARELRAELLADLLADRAPNWAVLQRRAARSGIADFDRPHTVVVAGGPAAGERPAGVPEPDHPLLGMAVDIAERHGGLAGTHGDTVVLVLPGLEADDAARLVVHELTTASGQPVTAGAAGPGATARVVRGLHRSAARCQRLLLALGREGQGASLSELGMLGTVLETADTQQVRGLLDRTLGPLTEYDRATGSTLLATVESYFSAGQSPPATARALGIHVNTVYQRLERITAVLGGTRWREPDGAVEMQLALALNRQMGEPLG</sequence>
<dbReference type="Gene3D" id="3.30.450.40">
    <property type="match status" value="1"/>
</dbReference>
<feature type="domain" description="GAF" evidence="2">
    <location>
        <begin position="87"/>
        <end position="238"/>
    </location>
</feature>
<name>A0A9W6L4F4_9PSEU</name>
<dbReference type="Pfam" id="PF17853">
    <property type="entry name" value="GGDEF_2"/>
    <property type="match status" value="1"/>
</dbReference>
<dbReference type="SUPFAM" id="SSF55781">
    <property type="entry name" value="GAF domain-like"/>
    <property type="match status" value="1"/>
</dbReference>
<comment type="caution">
    <text evidence="3">The sequence shown here is derived from an EMBL/GenBank/DDBJ whole genome shotgun (WGS) entry which is preliminary data.</text>
</comment>
<dbReference type="InterPro" id="IPR051448">
    <property type="entry name" value="CdaR-like_regulators"/>
</dbReference>
<gene>
    <name evidence="3" type="ORF">GCM10017577_38610</name>
</gene>
<reference evidence="3" key="1">
    <citation type="journal article" date="2014" name="Int. J. Syst. Evol. Microbiol.">
        <title>Complete genome sequence of Corynebacterium casei LMG S-19264T (=DSM 44701T), isolated from a smear-ripened cheese.</title>
        <authorList>
            <consortium name="US DOE Joint Genome Institute (JGI-PGF)"/>
            <person name="Walter F."/>
            <person name="Albersmeier A."/>
            <person name="Kalinowski J."/>
            <person name="Ruckert C."/>
        </authorList>
    </citation>
    <scope>NUCLEOTIDE SEQUENCE</scope>
    <source>
        <strain evidence="3">VKM Ac-1069</strain>
    </source>
</reference>
<dbReference type="Pfam" id="PF13556">
    <property type="entry name" value="HTH_30"/>
    <property type="match status" value="1"/>
</dbReference>
<dbReference type="Proteomes" id="UP001143463">
    <property type="component" value="Unassembled WGS sequence"/>
</dbReference>
<evidence type="ECO:0000313" key="4">
    <source>
        <dbReference type="Proteomes" id="UP001143463"/>
    </source>
</evidence>
<dbReference type="InterPro" id="IPR025736">
    <property type="entry name" value="PucR_C-HTH_dom"/>
</dbReference>
<dbReference type="InterPro" id="IPR041522">
    <property type="entry name" value="CdaR_GGDEF"/>
</dbReference>
<organism evidence="3 4">
    <name type="scientific">Pseudonocardia halophobica</name>
    <dbReference type="NCBI Taxonomy" id="29401"/>
    <lineage>
        <taxon>Bacteria</taxon>
        <taxon>Bacillati</taxon>
        <taxon>Actinomycetota</taxon>
        <taxon>Actinomycetes</taxon>
        <taxon>Pseudonocardiales</taxon>
        <taxon>Pseudonocardiaceae</taxon>
        <taxon>Pseudonocardia</taxon>
    </lineage>
</organism>
<dbReference type="RefSeq" id="WP_051737617.1">
    <property type="nucleotide sequence ID" value="NZ_BAAAUZ010000049.1"/>
</dbReference>
<dbReference type="Gene3D" id="1.10.10.2840">
    <property type="entry name" value="PucR C-terminal helix-turn-helix domain"/>
    <property type="match status" value="1"/>
</dbReference>
<dbReference type="Pfam" id="PF13185">
    <property type="entry name" value="GAF_2"/>
    <property type="match status" value="1"/>
</dbReference>
<evidence type="ECO:0000256" key="1">
    <source>
        <dbReference type="ARBA" id="ARBA00006754"/>
    </source>
</evidence>
<comment type="similarity">
    <text evidence="1">Belongs to the CdaR family.</text>
</comment>
<dbReference type="PANTHER" id="PTHR33744">
    <property type="entry name" value="CARBOHYDRATE DIACID REGULATOR"/>
    <property type="match status" value="1"/>
</dbReference>
<dbReference type="AlphaFoldDB" id="A0A9W6L4F4"/>
<proteinExistence type="inferred from homology"/>
<keyword evidence="4" id="KW-1185">Reference proteome</keyword>
<evidence type="ECO:0000313" key="3">
    <source>
        <dbReference type="EMBL" id="GLL12720.1"/>
    </source>
</evidence>
<evidence type="ECO:0000259" key="2">
    <source>
        <dbReference type="SMART" id="SM00065"/>
    </source>
</evidence>